<keyword evidence="4" id="KW-1185">Reference proteome</keyword>
<dbReference type="GO" id="GO:0008233">
    <property type="term" value="F:peptidase activity"/>
    <property type="evidence" value="ECO:0007669"/>
    <property type="project" value="UniProtKB-KW"/>
</dbReference>
<organism evidence="3 4">
    <name type="scientific">Paenibacillus allorhizosphaerae</name>
    <dbReference type="NCBI Taxonomy" id="2849866"/>
    <lineage>
        <taxon>Bacteria</taxon>
        <taxon>Bacillati</taxon>
        <taxon>Bacillota</taxon>
        <taxon>Bacilli</taxon>
        <taxon>Bacillales</taxon>
        <taxon>Paenibacillaceae</taxon>
        <taxon>Paenibacillus</taxon>
    </lineage>
</organism>
<sequence>MKENKLALLLLPLVLIAGFLIYWFTTPTEVQPDADSRYNQALAFIQQNRLDEAKILLESGIADKPQEGKYDFQLGNIARKQNHADEAYKLYEAAAAKTPQLVEAYNNMAALKMVDNKLDEALTVIESGLKQQPDFKDLQFKKGQILYIKGDYVQAETVLKSLLGDLQYVEAARFLGLSLLKQNRTEEALVYLKEYINKSPADSKGKEEIQKIINDLEKTK</sequence>
<keyword evidence="3" id="KW-0645">Protease</keyword>
<dbReference type="Proteomes" id="UP000730618">
    <property type="component" value="Unassembled WGS sequence"/>
</dbReference>
<reference evidence="3 4" key="1">
    <citation type="submission" date="2021-06" db="EMBL/GenBank/DDBJ databases">
        <authorList>
            <person name="Criscuolo A."/>
        </authorList>
    </citation>
    <scope>NUCLEOTIDE SEQUENCE [LARGE SCALE GENOMIC DNA]</scope>
    <source>
        <strain evidence="4">CIP 111802</strain>
    </source>
</reference>
<dbReference type="SMART" id="SM00028">
    <property type="entry name" value="TPR"/>
    <property type="match status" value="4"/>
</dbReference>
<dbReference type="Pfam" id="PF13174">
    <property type="entry name" value="TPR_6"/>
    <property type="match status" value="1"/>
</dbReference>
<dbReference type="EMBL" id="CAJVCE010000028">
    <property type="protein sequence ID" value="CAG7656048.1"/>
    <property type="molecule type" value="Genomic_DNA"/>
</dbReference>
<comment type="caution">
    <text evidence="3">The sequence shown here is derived from an EMBL/GenBank/DDBJ whole genome shotgun (WGS) entry which is preliminary data.</text>
</comment>
<proteinExistence type="predicted"/>
<dbReference type="PANTHER" id="PTHR44943:SF8">
    <property type="entry name" value="TPR REPEAT-CONTAINING PROTEIN MJ0263"/>
    <property type="match status" value="1"/>
</dbReference>
<evidence type="ECO:0000256" key="1">
    <source>
        <dbReference type="ARBA" id="ARBA00022737"/>
    </source>
</evidence>
<name>A0ABN7TXR8_9BACL</name>
<dbReference type="InterPro" id="IPR019734">
    <property type="entry name" value="TPR_rpt"/>
</dbReference>
<evidence type="ECO:0000313" key="3">
    <source>
        <dbReference type="EMBL" id="CAG7656048.1"/>
    </source>
</evidence>
<gene>
    <name evidence="3" type="primary">bepA_2</name>
    <name evidence="3" type="ORF">PAECIP111802_06282</name>
</gene>
<dbReference type="InterPro" id="IPR051685">
    <property type="entry name" value="Ycf3/AcsC/BcsC/TPR_MFPF"/>
</dbReference>
<evidence type="ECO:0000256" key="2">
    <source>
        <dbReference type="ARBA" id="ARBA00022803"/>
    </source>
</evidence>
<dbReference type="GO" id="GO:0006508">
    <property type="term" value="P:proteolysis"/>
    <property type="evidence" value="ECO:0007669"/>
    <property type="project" value="UniProtKB-KW"/>
</dbReference>
<keyword evidence="2" id="KW-0802">TPR repeat</keyword>
<accession>A0ABN7TXR8</accession>
<evidence type="ECO:0000313" key="4">
    <source>
        <dbReference type="Proteomes" id="UP000730618"/>
    </source>
</evidence>
<protein>
    <submittedName>
        <fullName evidence="3">Beta-barrel assembly-enhancing protease</fullName>
        <ecNumber evidence="3">3.4.-.-</ecNumber>
    </submittedName>
</protein>
<dbReference type="Pfam" id="PF14559">
    <property type="entry name" value="TPR_19"/>
    <property type="match status" value="1"/>
</dbReference>
<keyword evidence="3" id="KW-0378">Hydrolase</keyword>
<dbReference type="EC" id="3.4.-.-" evidence="3"/>
<keyword evidence="1" id="KW-0677">Repeat</keyword>
<dbReference type="PANTHER" id="PTHR44943">
    <property type="entry name" value="CELLULOSE SYNTHASE OPERON PROTEIN C"/>
    <property type="match status" value="1"/>
</dbReference>
<dbReference type="RefSeq" id="WP_218102472.1">
    <property type="nucleotide sequence ID" value="NZ_CAJVCE010000028.1"/>
</dbReference>